<gene>
    <name evidence="3" type="ORF">EV702DRAFT_261974</name>
</gene>
<proteinExistence type="predicted"/>
<dbReference type="PANTHER" id="PTHR10039:SF14">
    <property type="entry name" value="NACHT DOMAIN-CONTAINING PROTEIN"/>
    <property type="match status" value="1"/>
</dbReference>
<dbReference type="Pfam" id="PF24883">
    <property type="entry name" value="NPHP3_N"/>
    <property type="match status" value="1"/>
</dbReference>
<evidence type="ECO:0000313" key="3">
    <source>
        <dbReference type="EMBL" id="KAG1777458.1"/>
    </source>
</evidence>
<comment type="caution">
    <text evidence="3">The sequence shown here is derived from an EMBL/GenBank/DDBJ whole genome shotgun (WGS) entry which is preliminary data.</text>
</comment>
<evidence type="ECO:0000313" key="4">
    <source>
        <dbReference type="Proteomes" id="UP000714275"/>
    </source>
</evidence>
<evidence type="ECO:0000259" key="2">
    <source>
        <dbReference type="Pfam" id="PF24883"/>
    </source>
</evidence>
<sequence length="478" mass="53687">MSDDQVLEGIWAKLSEVAVKGAQYNSRERQPHPKCLQGTRVDLLKHIHGFLDDTEKNQLVWLHGTAGVGKSAVAFTVAERMRGLKVTEETHVEKRLAGTFFFSRKHTKRCTTGYFFASLVYQLASNFPSIRKDVNRAIRDNPALLDPDAPLCDQMEALFLRPLRWLRLRLRGGPPLSFVIDALDECTSEPELTDLILTLAQALREPDLPVTHILLTSRSESYISKLFQNHEVRPLVREIPVRTSGEGGIISLDGADVDNDICTFLRHCFEELESRHPDFPRPSEVDLAKLASRAGRRFIVASTMMKFIIDDEDNDPHDRLQLMLKLTSELLPGTEVYKLYDCILSTCAEPKRAYLHLSIVAALADPLPISQISSLLGPGLGRDVQRTLIQLRSVLDIPTDSTLPVNIHHSSVRDYVSDPSNCSLPEVCEYNMPSPHSLLADSSFRLMTKEIPESTTLFDALSELQKQSQAMQPEDPKN</sequence>
<dbReference type="EMBL" id="JABBWD010000020">
    <property type="protein sequence ID" value="KAG1777458.1"/>
    <property type="molecule type" value="Genomic_DNA"/>
</dbReference>
<dbReference type="AlphaFoldDB" id="A0A9P6ZVC5"/>
<evidence type="ECO:0000256" key="1">
    <source>
        <dbReference type="ARBA" id="ARBA00022737"/>
    </source>
</evidence>
<name>A0A9P6ZVC5_9AGAM</name>
<dbReference type="InterPro" id="IPR027417">
    <property type="entry name" value="P-loop_NTPase"/>
</dbReference>
<keyword evidence="4" id="KW-1185">Reference proteome</keyword>
<feature type="domain" description="Nephrocystin 3-like N-terminal" evidence="2">
    <location>
        <begin position="47"/>
        <end position="218"/>
    </location>
</feature>
<accession>A0A9P6ZVC5</accession>
<dbReference type="PANTHER" id="PTHR10039">
    <property type="entry name" value="AMELOGENIN"/>
    <property type="match status" value="1"/>
</dbReference>
<reference evidence="3" key="1">
    <citation type="journal article" date="2020" name="New Phytol.">
        <title>Comparative genomics reveals dynamic genome evolution in host specialist ectomycorrhizal fungi.</title>
        <authorList>
            <person name="Lofgren L.A."/>
            <person name="Nguyen N.H."/>
            <person name="Vilgalys R."/>
            <person name="Ruytinx J."/>
            <person name="Liao H.L."/>
            <person name="Branco S."/>
            <person name="Kuo A."/>
            <person name="LaButti K."/>
            <person name="Lipzen A."/>
            <person name="Andreopoulos W."/>
            <person name="Pangilinan J."/>
            <person name="Riley R."/>
            <person name="Hundley H."/>
            <person name="Na H."/>
            <person name="Barry K."/>
            <person name="Grigoriev I.V."/>
            <person name="Stajich J.E."/>
            <person name="Kennedy P.G."/>
        </authorList>
    </citation>
    <scope>NUCLEOTIDE SEQUENCE</scope>
    <source>
        <strain evidence="3">DOB743</strain>
    </source>
</reference>
<dbReference type="InterPro" id="IPR056884">
    <property type="entry name" value="NPHP3-like_N"/>
</dbReference>
<dbReference type="Proteomes" id="UP000714275">
    <property type="component" value="Unassembled WGS sequence"/>
</dbReference>
<dbReference type="OrthoDB" id="5967843at2759"/>
<keyword evidence="1" id="KW-0677">Repeat</keyword>
<protein>
    <recommendedName>
        <fullName evidence="2">Nephrocystin 3-like N-terminal domain-containing protein</fullName>
    </recommendedName>
</protein>
<dbReference type="Gene3D" id="3.40.50.300">
    <property type="entry name" value="P-loop containing nucleotide triphosphate hydrolases"/>
    <property type="match status" value="1"/>
</dbReference>
<dbReference type="SUPFAM" id="SSF52540">
    <property type="entry name" value="P-loop containing nucleoside triphosphate hydrolases"/>
    <property type="match status" value="1"/>
</dbReference>
<organism evidence="3 4">
    <name type="scientific">Suillus placidus</name>
    <dbReference type="NCBI Taxonomy" id="48579"/>
    <lineage>
        <taxon>Eukaryota</taxon>
        <taxon>Fungi</taxon>
        <taxon>Dikarya</taxon>
        <taxon>Basidiomycota</taxon>
        <taxon>Agaricomycotina</taxon>
        <taxon>Agaricomycetes</taxon>
        <taxon>Agaricomycetidae</taxon>
        <taxon>Boletales</taxon>
        <taxon>Suillineae</taxon>
        <taxon>Suillaceae</taxon>
        <taxon>Suillus</taxon>
    </lineage>
</organism>